<keyword evidence="2" id="KW-1185">Reference proteome</keyword>
<dbReference type="Proteomes" id="UP000274920">
    <property type="component" value="Unassembled WGS sequence"/>
</dbReference>
<evidence type="ECO:0000313" key="2">
    <source>
        <dbReference type="Proteomes" id="UP000274920"/>
    </source>
</evidence>
<protein>
    <submittedName>
        <fullName evidence="1">DUF3795 domain-containing protein</fullName>
    </submittedName>
</protein>
<gene>
    <name evidence="1" type="ORF">EBB54_09550</name>
</gene>
<evidence type="ECO:0000313" key="1">
    <source>
        <dbReference type="EMBL" id="RRK31576.1"/>
    </source>
</evidence>
<reference evidence="1" key="1">
    <citation type="submission" date="2018-10" db="EMBL/GenBank/DDBJ databases">
        <title>Schaedlerella arabinophila gen. nov. sp. nov., isolated from the mouse intestinal tract and comparative analysis with the genome of the closely related altered Schaedler flora strain ASF502.</title>
        <authorList>
            <person name="Miyake S."/>
            <person name="Soh M."/>
            <person name="Seedorf H."/>
        </authorList>
    </citation>
    <scope>NUCLEOTIDE SEQUENCE [LARGE SCALE GENOMIC DNA]</scope>
    <source>
        <strain evidence="1">DSM 106076</strain>
    </source>
</reference>
<dbReference type="RefSeq" id="WP_125127218.1">
    <property type="nucleotide sequence ID" value="NZ_RHJS01000002.1"/>
</dbReference>
<accession>A0A3R8JMR6</accession>
<sequence length="150" mass="16443">MKTICGIDCSGCGFRDNCKGCAETNGRPFGGDCIAAECYKSGGESCFIAYKKRLIEEFNALGISDMPTITALSQLNGAYVNLEYTLPNGEKMKLLDDSKIYLGYQVEKANSDRCYGLVADNDYLLVCEYGCNGAEPEIIVYKKRESNSCL</sequence>
<organism evidence="1 2">
    <name type="scientific">Schaedlerella arabinosiphila</name>
    <dbReference type="NCBI Taxonomy" id="2044587"/>
    <lineage>
        <taxon>Bacteria</taxon>
        <taxon>Bacillati</taxon>
        <taxon>Bacillota</taxon>
        <taxon>Clostridia</taxon>
        <taxon>Lachnospirales</taxon>
        <taxon>Lachnospiraceae</taxon>
        <taxon>Schaedlerella</taxon>
    </lineage>
</organism>
<dbReference type="EMBL" id="RHJS01000002">
    <property type="protein sequence ID" value="RRK31576.1"/>
    <property type="molecule type" value="Genomic_DNA"/>
</dbReference>
<comment type="caution">
    <text evidence="1">The sequence shown here is derived from an EMBL/GenBank/DDBJ whole genome shotgun (WGS) entry which is preliminary data.</text>
</comment>
<name>A0A3R8JMR6_9FIRM</name>
<dbReference type="AlphaFoldDB" id="A0A3R8JMR6"/>
<proteinExistence type="predicted"/>